<protein>
    <submittedName>
        <fullName evidence="2">Uncharacterized protein</fullName>
    </submittedName>
</protein>
<gene>
    <name evidence="2" type="ORF">SMTD_LOCUS16367</name>
</gene>
<organism evidence="2 3">
    <name type="scientific">Schistosoma mattheei</name>
    <dbReference type="NCBI Taxonomy" id="31246"/>
    <lineage>
        <taxon>Eukaryota</taxon>
        <taxon>Metazoa</taxon>
        <taxon>Spiralia</taxon>
        <taxon>Lophotrochozoa</taxon>
        <taxon>Platyhelminthes</taxon>
        <taxon>Trematoda</taxon>
        <taxon>Digenea</taxon>
        <taxon>Strigeidida</taxon>
        <taxon>Schistosomatoidea</taxon>
        <taxon>Schistosomatidae</taxon>
        <taxon>Schistosoma</taxon>
    </lineage>
</organism>
<accession>A0A183PPS9</accession>
<feature type="region of interest" description="Disordered" evidence="1">
    <location>
        <begin position="1"/>
        <end position="50"/>
    </location>
</feature>
<feature type="compositionally biased region" description="Polar residues" evidence="1">
    <location>
        <begin position="28"/>
        <end position="39"/>
    </location>
</feature>
<keyword evidence="3" id="KW-1185">Reference proteome</keyword>
<evidence type="ECO:0000256" key="1">
    <source>
        <dbReference type="SAM" id="MobiDB-lite"/>
    </source>
</evidence>
<name>A0A183PPS9_9TREM</name>
<dbReference type="Proteomes" id="UP000269396">
    <property type="component" value="Unassembled WGS sequence"/>
</dbReference>
<proteinExistence type="predicted"/>
<dbReference type="EMBL" id="UZAL01037085">
    <property type="protein sequence ID" value="VDP71111.1"/>
    <property type="molecule type" value="Genomic_DNA"/>
</dbReference>
<evidence type="ECO:0000313" key="3">
    <source>
        <dbReference type="Proteomes" id="UP000269396"/>
    </source>
</evidence>
<evidence type="ECO:0000313" key="2">
    <source>
        <dbReference type="EMBL" id="VDP71111.1"/>
    </source>
</evidence>
<reference evidence="2 3" key="1">
    <citation type="submission" date="2018-11" db="EMBL/GenBank/DDBJ databases">
        <authorList>
            <consortium name="Pathogen Informatics"/>
        </authorList>
    </citation>
    <scope>NUCLEOTIDE SEQUENCE [LARGE SCALE GENOMIC DNA]</scope>
    <source>
        <strain>Denwood</strain>
        <strain evidence="3">Zambia</strain>
    </source>
</reference>
<sequence length="67" mass="7263">MLTRNSDTSFLPKVRADDVVQKNDESSTTKLSSSENKTPSKVPKVSAPCSRTNCLDGRNNDCNFGIG</sequence>
<dbReference type="AlphaFoldDB" id="A0A183PPS9"/>
<feature type="compositionally biased region" description="Basic and acidic residues" evidence="1">
    <location>
        <begin position="14"/>
        <end position="27"/>
    </location>
</feature>